<evidence type="ECO:0000313" key="2">
    <source>
        <dbReference type="EMBL" id="TDZ23542.1"/>
    </source>
</evidence>
<reference evidence="3" key="2">
    <citation type="journal article" date="2019" name="Mol. Plant Microbe Interact.">
        <title>Genome sequence resources for four phytopathogenic fungi from the Colletotrichum orbiculare species complex.</title>
        <authorList>
            <person name="Gan P."/>
            <person name="Tsushima A."/>
            <person name="Narusaka M."/>
            <person name="Narusaka Y."/>
            <person name="Takano Y."/>
            <person name="Kubo Y."/>
            <person name="Shirasu K."/>
        </authorList>
    </citation>
    <scope>GENOME REANNOTATION</scope>
    <source>
        <strain evidence="3">104-T / ATCC 96160 / CBS 514.97 / LARS 414 / MAFF 240422</strain>
    </source>
</reference>
<reference evidence="3" key="1">
    <citation type="journal article" date="2013" name="New Phytol.">
        <title>Comparative genomic and transcriptomic analyses reveal the hemibiotrophic stage shift of Colletotrichum fungi.</title>
        <authorList>
            <person name="Gan P."/>
            <person name="Ikeda K."/>
            <person name="Irieda H."/>
            <person name="Narusaka M."/>
            <person name="O'Connell R.J."/>
            <person name="Narusaka Y."/>
            <person name="Takano Y."/>
            <person name="Kubo Y."/>
            <person name="Shirasu K."/>
        </authorList>
    </citation>
    <scope>NUCLEOTIDE SEQUENCE [LARGE SCALE GENOMIC DNA]</scope>
    <source>
        <strain evidence="3">104-T / ATCC 96160 / CBS 514.97 / LARS 414 / MAFF 240422</strain>
    </source>
</reference>
<organism evidence="2 3">
    <name type="scientific">Colletotrichum orbiculare (strain 104-T / ATCC 96160 / CBS 514.97 / LARS 414 / MAFF 240422)</name>
    <name type="common">Cucumber anthracnose fungus</name>
    <name type="synonym">Colletotrichum lagenarium</name>
    <dbReference type="NCBI Taxonomy" id="1213857"/>
    <lineage>
        <taxon>Eukaryota</taxon>
        <taxon>Fungi</taxon>
        <taxon>Dikarya</taxon>
        <taxon>Ascomycota</taxon>
        <taxon>Pezizomycotina</taxon>
        <taxon>Sordariomycetes</taxon>
        <taxon>Hypocreomycetidae</taxon>
        <taxon>Glomerellales</taxon>
        <taxon>Glomerellaceae</taxon>
        <taxon>Colletotrichum</taxon>
        <taxon>Colletotrichum orbiculare species complex</taxon>
    </lineage>
</organism>
<gene>
    <name evidence="2" type="ORF">Cob_v003555</name>
</gene>
<dbReference type="EMBL" id="AMCV02000005">
    <property type="protein sequence ID" value="TDZ23542.1"/>
    <property type="molecule type" value="Genomic_DNA"/>
</dbReference>
<dbReference type="Proteomes" id="UP000014480">
    <property type="component" value="Unassembled WGS sequence"/>
</dbReference>
<dbReference type="OrthoDB" id="4848683at2759"/>
<name>A0A484G066_COLOR</name>
<evidence type="ECO:0000256" key="1">
    <source>
        <dbReference type="SAM" id="Phobius"/>
    </source>
</evidence>
<protein>
    <submittedName>
        <fullName evidence="2">Uncharacterized protein</fullName>
    </submittedName>
</protein>
<sequence>MLRMFANTDGLGDMLMVVIVLLVLAVAASTFNFILTAGKTKEVDSEGEDDSTYAFYGSKRKRASSVKRVTFDL</sequence>
<keyword evidence="1" id="KW-0812">Transmembrane</keyword>
<feature type="transmembrane region" description="Helical" evidence="1">
    <location>
        <begin position="14"/>
        <end position="35"/>
    </location>
</feature>
<keyword evidence="1" id="KW-1133">Transmembrane helix</keyword>
<evidence type="ECO:0000313" key="3">
    <source>
        <dbReference type="Proteomes" id="UP000014480"/>
    </source>
</evidence>
<dbReference type="AlphaFoldDB" id="A0A484G066"/>
<keyword evidence="3" id="KW-1185">Reference proteome</keyword>
<comment type="caution">
    <text evidence="2">The sequence shown here is derived from an EMBL/GenBank/DDBJ whole genome shotgun (WGS) entry which is preliminary data.</text>
</comment>
<keyword evidence="1" id="KW-0472">Membrane</keyword>
<proteinExistence type="predicted"/>
<accession>A0A484G066</accession>